<dbReference type="Proteomes" id="UP000035722">
    <property type="component" value="Unassembled WGS sequence"/>
</dbReference>
<reference evidence="2" key="1">
    <citation type="journal article" date="2014" name="Genome Announc.">
        <title>Genome Sequence of Arthrobacter siccitolerans 4J27, a Xeroprotectant-Producing Desiccation-Tolerant Microorganism.</title>
        <authorList>
            <person name="Manzanera M."/>
            <person name="Santa-Cruz-Calvo L."/>
            <person name="Vilchez J.I."/>
            <person name="Garcia-Fontana C."/>
            <person name="Silva-Castro G.A."/>
            <person name="Calvo C."/>
            <person name="Gonzalez-Lopez J."/>
        </authorList>
    </citation>
    <scope>NUCLEOTIDE SEQUENCE [LARGE SCALE GENOMIC DNA]</scope>
    <source>
        <strain evidence="2">4J27</strain>
    </source>
</reference>
<dbReference type="RefSeq" id="WP_050053735.1">
    <property type="nucleotide sequence ID" value="NZ_CAQI01000029.1"/>
</dbReference>
<evidence type="ECO:0000313" key="1">
    <source>
        <dbReference type="EMBL" id="CCQ44678.1"/>
    </source>
</evidence>
<dbReference type="STRING" id="861266.ARTSIC4J27_607"/>
<dbReference type="Pfam" id="PF23886">
    <property type="entry name" value="DUF7239"/>
    <property type="match status" value="1"/>
</dbReference>
<gene>
    <name evidence="1" type="ORF">ARTSIC4J27_607</name>
</gene>
<evidence type="ECO:0000313" key="2">
    <source>
        <dbReference type="Proteomes" id="UP000035722"/>
    </source>
</evidence>
<name>A0A024GY24_9MICC</name>
<organism evidence="1 2">
    <name type="scientific">Pseudarthrobacter siccitolerans</name>
    <dbReference type="NCBI Taxonomy" id="861266"/>
    <lineage>
        <taxon>Bacteria</taxon>
        <taxon>Bacillati</taxon>
        <taxon>Actinomycetota</taxon>
        <taxon>Actinomycetes</taxon>
        <taxon>Micrococcales</taxon>
        <taxon>Micrococcaceae</taxon>
        <taxon>Pseudarthrobacter</taxon>
    </lineage>
</organism>
<proteinExistence type="predicted"/>
<dbReference type="AlphaFoldDB" id="A0A024GY24"/>
<dbReference type="EMBL" id="CAQI01000029">
    <property type="protein sequence ID" value="CCQ44678.1"/>
    <property type="molecule type" value="Genomic_DNA"/>
</dbReference>
<accession>A0A024GY24</accession>
<keyword evidence="2" id="KW-1185">Reference proteome</keyword>
<dbReference type="InterPro" id="IPR055663">
    <property type="entry name" value="DUF7239"/>
</dbReference>
<comment type="caution">
    <text evidence="1">The sequence shown here is derived from an EMBL/GenBank/DDBJ whole genome shotgun (WGS) entry which is preliminary data.</text>
</comment>
<protein>
    <submittedName>
        <fullName evidence="1">Uncharacterized protein</fullName>
    </submittedName>
</protein>
<sequence>MADAMKEARLPKWAQAELRDLRVRLENAEEERDELREGILGEPGTDTVLDPYGSAPINLPKGGTIEFRIGYGQEDIVRARVTDEGLNINGNVGIAVLPKATNDVVIGVRRD</sequence>